<protein>
    <submittedName>
        <fullName evidence="1">DUF4249 domain-containing protein</fullName>
    </submittedName>
</protein>
<dbReference type="EMBL" id="JBHTJI010000001">
    <property type="protein sequence ID" value="MFD0989030.1"/>
    <property type="molecule type" value="Genomic_DNA"/>
</dbReference>
<organism evidence="1 2">
    <name type="scientific">Mariniflexile jejuense</name>
    <dbReference type="NCBI Taxonomy" id="1173582"/>
    <lineage>
        <taxon>Bacteria</taxon>
        <taxon>Pseudomonadati</taxon>
        <taxon>Bacteroidota</taxon>
        <taxon>Flavobacteriia</taxon>
        <taxon>Flavobacteriales</taxon>
        <taxon>Flavobacteriaceae</taxon>
        <taxon>Mariniflexile</taxon>
    </lineage>
</organism>
<evidence type="ECO:0000313" key="1">
    <source>
        <dbReference type="EMBL" id="MFD0989030.1"/>
    </source>
</evidence>
<keyword evidence="2" id="KW-1185">Reference proteome</keyword>
<dbReference type="RefSeq" id="WP_379924605.1">
    <property type="nucleotide sequence ID" value="NZ_JBHTJI010000001.1"/>
</dbReference>
<sequence>MKKIIFIACCLLLFTCEDVIELDLKTATPRLVIDASITWFKETSGNNQLIKLTLTAPYYSTNVPPATGATVSITDTRNNTYNFIEENNSGIYRNQSFIPEINGVYKLKIIYKNEVYTATETLIPVVPIDKVEQKNNGGFSGEETEIKAYYTDPKDFKNYYFFEFINRESNKLSLDVYDDKFIDGNQIFAFYSNENIKKGDELIIQNHGVSQRFYEYMVILLQQSNDESGDPFEVQPATLRGNCINETNPENYPFGYFRASEVSIFNYIIE</sequence>
<dbReference type="Proteomes" id="UP001597061">
    <property type="component" value="Unassembled WGS sequence"/>
</dbReference>
<reference evidence="2" key="1">
    <citation type="journal article" date="2019" name="Int. J. Syst. Evol. Microbiol.">
        <title>The Global Catalogue of Microorganisms (GCM) 10K type strain sequencing project: providing services to taxonomists for standard genome sequencing and annotation.</title>
        <authorList>
            <consortium name="The Broad Institute Genomics Platform"/>
            <consortium name="The Broad Institute Genome Sequencing Center for Infectious Disease"/>
            <person name="Wu L."/>
            <person name="Ma J."/>
        </authorList>
    </citation>
    <scope>NUCLEOTIDE SEQUENCE [LARGE SCALE GENOMIC DNA]</scope>
    <source>
        <strain evidence="2">CCUG 62414</strain>
    </source>
</reference>
<name>A0ABW3JGS3_9FLAO</name>
<comment type="caution">
    <text evidence="1">The sequence shown here is derived from an EMBL/GenBank/DDBJ whole genome shotgun (WGS) entry which is preliminary data.</text>
</comment>
<accession>A0ABW3JGS3</accession>
<dbReference type="InterPro" id="IPR025345">
    <property type="entry name" value="DUF4249"/>
</dbReference>
<proteinExistence type="predicted"/>
<gene>
    <name evidence="1" type="ORF">ACFQ1R_02870</name>
</gene>
<evidence type="ECO:0000313" key="2">
    <source>
        <dbReference type="Proteomes" id="UP001597061"/>
    </source>
</evidence>
<dbReference type="Pfam" id="PF14054">
    <property type="entry name" value="DUF4249"/>
    <property type="match status" value="1"/>
</dbReference>